<accession>A0AC60PFX9</accession>
<organism evidence="1 2">
    <name type="scientific">Ixodes persulcatus</name>
    <name type="common">Taiga tick</name>
    <dbReference type="NCBI Taxonomy" id="34615"/>
    <lineage>
        <taxon>Eukaryota</taxon>
        <taxon>Metazoa</taxon>
        <taxon>Ecdysozoa</taxon>
        <taxon>Arthropoda</taxon>
        <taxon>Chelicerata</taxon>
        <taxon>Arachnida</taxon>
        <taxon>Acari</taxon>
        <taxon>Parasitiformes</taxon>
        <taxon>Ixodida</taxon>
        <taxon>Ixodoidea</taxon>
        <taxon>Ixodidae</taxon>
        <taxon>Ixodinae</taxon>
        <taxon>Ixodes</taxon>
    </lineage>
</organism>
<name>A0AC60PFX9_IXOPE</name>
<comment type="caution">
    <text evidence="1">The sequence shown here is derived from an EMBL/GenBank/DDBJ whole genome shotgun (WGS) entry which is preliminary data.</text>
</comment>
<dbReference type="Proteomes" id="UP000805193">
    <property type="component" value="Unassembled WGS sequence"/>
</dbReference>
<gene>
    <name evidence="1" type="ORF">HPB47_004395</name>
</gene>
<proteinExistence type="predicted"/>
<sequence>MGADGAGAANGAGEPRSPTGRWRTGTRTTAGDAKTSGKRKASGQGTPRKKQKKNSPLTPKMVQPKNALMQLNELKPGLKYSVESQEGPAHQPSFVVSVDVDGQTFTGRGQSKQLAKHAAAQAALKSFVQFRNMPEAFWAMSRKVTSADFTSDEVEQEEGAGIFSKFSSGAAAIAEFHRDQLKRFSADGEDDSPGGASAKKASRAAEEADKKNPVMLLNELQPGLEYTLVAENAAVPTQRFTMAVTVANGDVYEGCGSNKRLAKAAAARSALLKLYNIMANPSGVVHCGETGVKVGTLAQALADRLGGRVNEALQKVMADRAESAKWKVLAGIVMTQGDLEDGEVKVVTVATGTKCINGEYISMNGAVLQDCHAEVVSRRCFKDFLYGQLELWQKGRGQESVLEERQGGRGFRIKPGIKFHLYISTSPCGDGRIFSPHELLDSAEPLPADRHPNRRVRGLLRTKIEAGEGTIPLRLGPVMQTWDGVLHGQQRLLTMSCSDKLARWNVLGLQGSLLSLFMEPVYLESVVLGSLYHPGHMQRAMWGRLEAQLALDEGGPFQLHRPLLGAISSPESRQVNKSPNFSINWTVGCEGPEVVNASTGKAEDGQVSRLSKRSLFARFCRLWGRVAAMESQDPAQPPRLYADAKKSAGLYQEAKAKVSEAFSASGLGTWVSKPIEADEFELVF</sequence>
<protein>
    <submittedName>
        <fullName evidence="1">Uncharacterized protein</fullName>
    </submittedName>
</protein>
<reference evidence="1 2" key="1">
    <citation type="journal article" date="2020" name="Cell">
        <title>Large-Scale Comparative Analyses of Tick Genomes Elucidate Their Genetic Diversity and Vector Capacities.</title>
        <authorList>
            <consortium name="Tick Genome and Microbiome Consortium (TIGMIC)"/>
            <person name="Jia N."/>
            <person name="Wang J."/>
            <person name="Shi W."/>
            <person name="Du L."/>
            <person name="Sun Y."/>
            <person name="Zhan W."/>
            <person name="Jiang J.F."/>
            <person name="Wang Q."/>
            <person name="Zhang B."/>
            <person name="Ji P."/>
            <person name="Bell-Sakyi L."/>
            <person name="Cui X.M."/>
            <person name="Yuan T.T."/>
            <person name="Jiang B.G."/>
            <person name="Yang W.F."/>
            <person name="Lam T.T."/>
            <person name="Chang Q.C."/>
            <person name="Ding S.J."/>
            <person name="Wang X.J."/>
            <person name="Zhu J.G."/>
            <person name="Ruan X.D."/>
            <person name="Zhao L."/>
            <person name="Wei J.T."/>
            <person name="Ye R.Z."/>
            <person name="Que T.C."/>
            <person name="Du C.H."/>
            <person name="Zhou Y.H."/>
            <person name="Cheng J.X."/>
            <person name="Dai P.F."/>
            <person name="Guo W.B."/>
            <person name="Han X.H."/>
            <person name="Huang E.J."/>
            <person name="Li L.F."/>
            <person name="Wei W."/>
            <person name="Gao Y.C."/>
            <person name="Liu J.Z."/>
            <person name="Shao H.Z."/>
            <person name="Wang X."/>
            <person name="Wang C.C."/>
            <person name="Yang T.C."/>
            <person name="Huo Q.B."/>
            <person name="Li W."/>
            <person name="Chen H.Y."/>
            <person name="Chen S.E."/>
            <person name="Zhou L.G."/>
            <person name="Ni X.B."/>
            <person name="Tian J.H."/>
            <person name="Sheng Y."/>
            <person name="Liu T."/>
            <person name="Pan Y.S."/>
            <person name="Xia L.Y."/>
            <person name="Li J."/>
            <person name="Zhao F."/>
            <person name="Cao W.C."/>
        </authorList>
    </citation>
    <scope>NUCLEOTIDE SEQUENCE [LARGE SCALE GENOMIC DNA]</scope>
    <source>
        <strain evidence="1">Iper-2018</strain>
    </source>
</reference>
<evidence type="ECO:0000313" key="2">
    <source>
        <dbReference type="Proteomes" id="UP000805193"/>
    </source>
</evidence>
<keyword evidence="2" id="KW-1185">Reference proteome</keyword>
<evidence type="ECO:0000313" key="1">
    <source>
        <dbReference type="EMBL" id="KAG0419064.1"/>
    </source>
</evidence>
<dbReference type="EMBL" id="JABSTQ010010666">
    <property type="protein sequence ID" value="KAG0419064.1"/>
    <property type="molecule type" value="Genomic_DNA"/>
</dbReference>